<dbReference type="Proteomes" id="UP001153636">
    <property type="component" value="Chromosome 8"/>
</dbReference>
<name>A0A9P0D9R3_9CUCU</name>
<keyword evidence="4" id="KW-1185">Reference proteome</keyword>
<dbReference type="EMBL" id="OV651820">
    <property type="protein sequence ID" value="CAH1114549.1"/>
    <property type="molecule type" value="Genomic_DNA"/>
</dbReference>
<protein>
    <submittedName>
        <fullName evidence="3">Uncharacterized protein</fullName>
    </submittedName>
</protein>
<dbReference type="OrthoDB" id="7735955at2759"/>
<feature type="coiled-coil region" evidence="1">
    <location>
        <begin position="326"/>
        <end position="379"/>
    </location>
</feature>
<evidence type="ECO:0000313" key="3">
    <source>
        <dbReference type="EMBL" id="CAH1114549.1"/>
    </source>
</evidence>
<dbReference type="AlphaFoldDB" id="A0A9P0D9R3"/>
<organism evidence="3 4">
    <name type="scientific">Psylliodes chrysocephalus</name>
    <dbReference type="NCBI Taxonomy" id="3402493"/>
    <lineage>
        <taxon>Eukaryota</taxon>
        <taxon>Metazoa</taxon>
        <taxon>Ecdysozoa</taxon>
        <taxon>Arthropoda</taxon>
        <taxon>Hexapoda</taxon>
        <taxon>Insecta</taxon>
        <taxon>Pterygota</taxon>
        <taxon>Neoptera</taxon>
        <taxon>Endopterygota</taxon>
        <taxon>Coleoptera</taxon>
        <taxon>Polyphaga</taxon>
        <taxon>Cucujiformia</taxon>
        <taxon>Chrysomeloidea</taxon>
        <taxon>Chrysomelidae</taxon>
        <taxon>Galerucinae</taxon>
        <taxon>Alticini</taxon>
        <taxon>Psylliodes</taxon>
    </lineage>
</organism>
<evidence type="ECO:0000256" key="1">
    <source>
        <dbReference type="SAM" id="Coils"/>
    </source>
</evidence>
<feature type="region of interest" description="Disordered" evidence="2">
    <location>
        <begin position="421"/>
        <end position="446"/>
    </location>
</feature>
<reference evidence="3" key="1">
    <citation type="submission" date="2022-01" db="EMBL/GenBank/DDBJ databases">
        <authorList>
            <person name="King R."/>
        </authorList>
    </citation>
    <scope>NUCLEOTIDE SEQUENCE</scope>
</reference>
<feature type="compositionally biased region" description="Basic and acidic residues" evidence="2">
    <location>
        <begin position="185"/>
        <end position="200"/>
    </location>
</feature>
<accession>A0A9P0D9R3</accession>
<evidence type="ECO:0000313" key="4">
    <source>
        <dbReference type="Proteomes" id="UP001153636"/>
    </source>
</evidence>
<feature type="compositionally biased region" description="Polar residues" evidence="2">
    <location>
        <begin position="421"/>
        <end position="439"/>
    </location>
</feature>
<proteinExistence type="predicted"/>
<feature type="region of interest" description="Disordered" evidence="2">
    <location>
        <begin position="185"/>
        <end position="209"/>
    </location>
</feature>
<feature type="region of interest" description="Disordered" evidence="2">
    <location>
        <begin position="525"/>
        <end position="563"/>
    </location>
</feature>
<sequence>MSGEIAKFLKEQKLLIIQEKKRLGFSQSEDISKINVGNLKHEENCDNDVTWNNKCEQSLEENKENVQLNSNCVLVQNDNKTLPLVEPLDITSKSDSNDVSVEDRKQAFINKLVSSEIPLTDRSNDCVKSAMLRFGEYSPNNPQVRVTAAPYLGLGEYEQRRNYFLQKQRADYLTHLAKQQDSLKELSTKINSNHDRDRNKPTVKRLNSHPSTVDKFEKSVQTDIQNIKTQLLQYDLQGQRIQEKELSPCALSEDYYMKNNRNLAPFRVDQRLTSAQNALLKSEMDKPKSILSNRKTGSPRERLMSDLYSSSFTDGFGYRESRADELERERMKRDAYQRELRLQIEEKRMMQQMREEQERRERDLENKRLEQQLLRMQEERLVEDQLSVHRQEQMRRHSEDMLRRKQELQSTRYSFRKHANSECSIRNNPTDISSKSLSHYSPPVSRRNPYSFNIPSTSVFPESSSSRYNPNRFDCYTRRDTLKRMDSLNSYEPPSRHHTFSRFDSLSRIDSLANRMEVLSLRDYNGDSQRRHSATQQDLSLLRRSPRLQRRSSSGRFEDPLPVPVLKAHSPVAKELKNSIPYSSRQSSDAIRRLEDRWQIPAVQKNVMNHTDSTLGGQNRSILTQLGAIRMQLQQEQLRMDESLRRRDITQSKAVDFL</sequence>
<evidence type="ECO:0000256" key="2">
    <source>
        <dbReference type="SAM" id="MobiDB-lite"/>
    </source>
</evidence>
<gene>
    <name evidence="3" type="ORF">PSYICH_LOCUS14169</name>
</gene>
<keyword evidence="1" id="KW-0175">Coiled coil</keyword>